<organism evidence="1 2">
    <name type="scientific">Undibacterium pigrum</name>
    <dbReference type="NCBI Taxonomy" id="401470"/>
    <lineage>
        <taxon>Bacteria</taxon>
        <taxon>Pseudomonadati</taxon>
        <taxon>Pseudomonadota</taxon>
        <taxon>Betaproteobacteria</taxon>
        <taxon>Burkholderiales</taxon>
        <taxon>Oxalobacteraceae</taxon>
        <taxon>Undibacterium</taxon>
    </lineage>
</organism>
<dbReference type="RefSeq" id="WP_170133699.1">
    <property type="nucleotide sequence ID" value="NZ_QJKB01000017.1"/>
</dbReference>
<evidence type="ECO:0008006" key="3">
    <source>
        <dbReference type="Google" id="ProtNLM"/>
    </source>
</evidence>
<protein>
    <recommendedName>
        <fullName evidence="3">DUF2917 family protein</fullName>
    </recommendedName>
</protein>
<dbReference type="AlphaFoldDB" id="A0A318IMN9"/>
<keyword evidence="2" id="KW-1185">Reference proteome</keyword>
<dbReference type="Proteomes" id="UP000247792">
    <property type="component" value="Unassembled WGS sequence"/>
</dbReference>
<gene>
    <name evidence="1" type="ORF">DFR42_11719</name>
</gene>
<evidence type="ECO:0000313" key="2">
    <source>
        <dbReference type="Proteomes" id="UP000247792"/>
    </source>
</evidence>
<comment type="caution">
    <text evidence="1">The sequence shown here is derived from an EMBL/GenBank/DDBJ whole genome shotgun (WGS) entry which is preliminary data.</text>
</comment>
<evidence type="ECO:0000313" key="1">
    <source>
        <dbReference type="EMBL" id="PXX37256.1"/>
    </source>
</evidence>
<name>A0A318IMN9_9BURK</name>
<sequence>MTNNFANPSYMIAAGGTLSGTAEHARKIEVACGRVWLTIAGQVDDYWLSTGESMVIPADQFVVIEAENQASLVELSAVSSVINVKTMAGTSYLQKLTRKLSQAFA</sequence>
<accession>A0A318IMN9</accession>
<reference evidence="1 2" key="1">
    <citation type="submission" date="2018-05" db="EMBL/GenBank/DDBJ databases">
        <title>Genomic Encyclopedia of Type Strains, Phase IV (KMG-IV): sequencing the most valuable type-strain genomes for metagenomic binning, comparative biology and taxonomic classification.</title>
        <authorList>
            <person name="Goeker M."/>
        </authorList>
    </citation>
    <scope>NUCLEOTIDE SEQUENCE [LARGE SCALE GENOMIC DNA]</scope>
    <source>
        <strain evidence="1 2">DSM 19792</strain>
    </source>
</reference>
<proteinExistence type="predicted"/>
<dbReference type="InterPro" id="IPR021317">
    <property type="entry name" value="DUF2917"/>
</dbReference>
<dbReference type="EMBL" id="QJKB01000017">
    <property type="protein sequence ID" value="PXX37256.1"/>
    <property type="molecule type" value="Genomic_DNA"/>
</dbReference>
<dbReference type="Pfam" id="PF11142">
    <property type="entry name" value="DUF2917"/>
    <property type="match status" value="1"/>
</dbReference>